<feature type="domain" description="Vitellinogen open beta-sheet" evidence="1">
    <location>
        <begin position="2"/>
        <end position="95"/>
    </location>
</feature>
<sequence length="98" mass="10804">MHLMGTSYVNMNMSGTVVDRSSSRHHTDLRGKIHPSVALNIAATMGVIAGRLSSTGVRLNTRLYTATAVEIALTLRGFQMMKLDLSLPHSRQEIFAYK</sequence>
<accession>A0A8S4F2H1</accession>
<dbReference type="InterPro" id="IPR015255">
    <property type="entry name" value="Vitellinogen_open_b-sht"/>
</dbReference>
<proteinExistence type="predicted"/>
<dbReference type="Pfam" id="PF09172">
    <property type="entry name" value="Vit_open_b-sht"/>
    <property type="match status" value="1"/>
</dbReference>
<evidence type="ECO:0000259" key="1">
    <source>
        <dbReference type="Pfam" id="PF09172"/>
    </source>
</evidence>
<gene>
    <name evidence="2" type="ORF">PLXY2_LOCUS7527</name>
</gene>
<dbReference type="AlphaFoldDB" id="A0A8S4F2H1"/>
<protein>
    <submittedName>
        <fullName evidence="2">(diamondback moth) hypothetical protein</fullName>
    </submittedName>
</protein>
<keyword evidence="3" id="KW-1185">Reference proteome</keyword>
<name>A0A8S4F2H1_PLUXY</name>
<dbReference type="GO" id="GO:0005319">
    <property type="term" value="F:lipid transporter activity"/>
    <property type="evidence" value="ECO:0007669"/>
    <property type="project" value="InterPro"/>
</dbReference>
<dbReference type="SUPFAM" id="SSF56968">
    <property type="entry name" value="Lipovitellin-phosvitin complex, beta-sheet shell regions"/>
    <property type="match status" value="1"/>
</dbReference>
<dbReference type="Gene3D" id="2.20.80.10">
    <property type="entry name" value="Lipovitellin-phosvitin complex, chain A, domain 4"/>
    <property type="match status" value="1"/>
</dbReference>
<reference evidence="2" key="1">
    <citation type="submission" date="2020-11" db="EMBL/GenBank/DDBJ databases">
        <authorList>
            <person name="Whiteford S."/>
        </authorList>
    </citation>
    <scope>NUCLEOTIDE SEQUENCE</scope>
</reference>
<dbReference type="InterPro" id="IPR015819">
    <property type="entry name" value="Lipid_transp_b-sht_shell"/>
</dbReference>
<evidence type="ECO:0000313" key="2">
    <source>
        <dbReference type="EMBL" id="CAG9122172.1"/>
    </source>
</evidence>
<organism evidence="2 3">
    <name type="scientific">Plutella xylostella</name>
    <name type="common">Diamondback moth</name>
    <name type="synonym">Plutella maculipennis</name>
    <dbReference type="NCBI Taxonomy" id="51655"/>
    <lineage>
        <taxon>Eukaryota</taxon>
        <taxon>Metazoa</taxon>
        <taxon>Ecdysozoa</taxon>
        <taxon>Arthropoda</taxon>
        <taxon>Hexapoda</taxon>
        <taxon>Insecta</taxon>
        <taxon>Pterygota</taxon>
        <taxon>Neoptera</taxon>
        <taxon>Endopterygota</taxon>
        <taxon>Lepidoptera</taxon>
        <taxon>Glossata</taxon>
        <taxon>Ditrysia</taxon>
        <taxon>Yponomeutoidea</taxon>
        <taxon>Plutellidae</taxon>
        <taxon>Plutella</taxon>
    </lineage>
</organism>
<dbReference type="Proteomes" id="UP000653454">
    <property type="component" value="Unassembled WGS sequence"/>
</dbReference>
<dbReference type="EMBL" id="CAJHNJ030000026">
    <property type="protein sequence ID" value="CAG9122172.1"/>
    <property type="molecule type" value="Genomic_DNA"/>
</dbReference>
<comment type="caution">
    <text evidence="2">The sequence shown here is derived from an EMBL/GenBank/DDBJ whole genome shotgun (WGS) entry which is preliminary data.</text>
</comment>
<evidence type="ECO:0000313" key="3">
    <source>
        <dbReference type="Proteomes" id="UP000653454"/>
    </source>
</evidence>